<evidence type="ECO:0000313" key="1">
    <source>
        <dbReference type="EMBL" id="KKM59972.1"/>
    </source>
</evidence>
<proteinExistence type="predicted"/>
<dbReference type="EMBL" id="LAZR01011763">
    <property type="protein sequence ID" value="KKM59972.1"/>
    <property type="molecule type" value="Genomic_DNA"/>
</dbReference>
<organism evidence="1">
    <name type="scientific">marine sediment metagenome</name>
    <dbReference type="NCBI Taxonomy" id="412755"/>
    <lineage>
        <taxon>unclassified sequences</taxon>
        <taxon>metagenomes</taxon>
        <taxon>ecological metagenomes</taxon>
    </lineage>
</organism>
<reference evidence="1" key="1">
    <citation type="journal article" date="2015" name="Nature">
        <title>Complex archaea that bridge the gap between prokaryotes and eukaryotes.</title>
        <authorList>
            <person name="Spang A."/>
            <person name="Saw J.H."/>
            <person name="Jorgensen S.L."/>
            <person name="Zaremba-Niedzwiedzka K."/>
            <person name="Martijn J."/>
            <person name="Lind A.E."/>
            <person name="van Eijk R."/>
            <person name="Schleper C."/>
            <person name="Guy L."/>
            <person name="Ettema T.J."/>
        </authorList>
    </citation>
    <scope>NUCLEOTIDE SEQUENCE</scope>
</reference>
<accession>A0A0F9LSC3</accession>
<name>A0A0F9LSC3_9ZZZZ</name>
<comment type="caution">
    <text evidence="1">The sequence shown here is derived from an EMBL/GenBank/DDBJ whole genome shotgun (WGS) entry which is preliminary data.</text>
</comment>
<protein>
    <submittedName>
        <fullName evidence="1">Uncharacterized protein</fullName>
    </submittedName>
</protein>
<dbReference type="AlphaFoldDB" id="A0A0F9LSC3"/>
<sequence>MVAFTKQQEQSQAERKTLCRAADEMNVLVTNLLMYAGEPQAARIYWRKIIQWVNRMMRIIESTEGLVAKHVDALPLPCLSIAKGRDLLDLLDFRLSHVTEPGGEREN</sequence>
<gene>
    <name evidence="1" type="ORF">LCGC14_1546510</name>
</gene>